<dbReference type="EMBL" id="QKYT01000211">
    <property type="protein sequence ID" value="RIA89651.1"/>
    <property type="molecule type" value="Genomic_DNA"/>
</dbReference>
<comment type="caution">
    <text evidence="1">The sequence shown here is derived from an EMBL/GenBank/DDBJ whole genome shotgun (WGS) entry which is preliminary data.</text>
</comment>
<sequence length="200" mass="24973">MKKCLVCKNECRISNFRLYKQLKRKDSRITEIVLNLIDNNKFIVHGYWLCREWKCQHEPRCYNDSACLDIWLRKHKWQCKHEPFKCSFRKTCRSLECKCRYNRFRQHEWKCQNIWIKQNEWQCRHDQKCKTERKCRQQEFQCPNEWQSTEYTQELLKDYLEKTPQEQDDFFIERCEKCKKKCLISSFRLYLQQPKSLEVS</sequence>
<organism evidence="1 2">
    <name type="scientific">Glomus cerebriforme</name>
    <dbReference type="NCBI Taxonomy" id="658196"/>
    <lineage>
        <taxon>Eukaryota</taxon>
        <taxon>Fungi</taxon>
        <taxon>Fungi incertae sedis</taxon>
        <taxon>Mucoromycota</taxon>
        <taxon>Glomeromycotina</taxon>
        <taxon>Glomeromycetes</taxon>
        <taxon>Glomerales</taxon>
        <taxon>Glomeraceae</taxon>
        <taxon>Glomus</taxon>
    </lineage>
</organism>
<evidence type="ECO:0000313" key="1">
    <source>
        <dbReference type="EMBL" id="RIA89651.1"/>
    </source>
</evidence>
<keyword evidence="2" id="KW-1185">Reference proteome</keyword>
<reference evidence="1 2" key="1">
    <citation type="submission" date="2018-06" db="EMBL/GenBank/DDBJ databases">
        <title>Comparative genomics reveals the genomic features of Rhizophagus irregularis, R. cerebriforme, R. diaphanum and Gigaspora rosea, and their symbiotic lifestyle signature.</title>
        <authorList>
            <person name="Morin E."/>
            <person name="San Clemente H."/>
            <person name="Chen E.C.H."/>
            <person name="De La Providencia I."/>
            <person name="Hainaut M."/>
            <person name="Kuo A."/>
            <person name="Kohler A."/>
            <person name="Murat C."/>
            <person name="Tang N."/>
            <person name="Roy S."/>
            <person name="Loubradou J."/>
            <person name="Henrissat B."/>
            <person name="Grigoriev I.V."/>
            <person name="Corradi N."/>
            <person name="Roux C."/>
            <person name="Martin F.M."/>
        </authorList>
    </citation>
    <scope>NUCLEOTIDE SEQUENCE [LARGE SCALE GENOMIC DNA]</scope>
    <source>
        <strain evidence="1 2">DAOM 227022</strain>
    </source>
</reference>
<dbReference type="Proteomes" id="UP000265703">
    <property type="component" value="Unassembled WGS sequence"/>
</dbReference>
<proteinExistence type="predicted"/>
<dbReference type="AlphaFoldDB" id="A0A397T3C5"/>
<name>A0A397T3C5_9GLOM</name>
<evidence type="ECO:0000313" key="2">
    <source>
        <dbReference type="Proteomes" id="UP000265703"/>
    </source>
</evidence>
<protein>
    <submittedName>
        <fullName evidence="1">Uncharacterized protein</fullName>
    </submittedName>
</protein>
<gene>
    <name evidence="1" type="ORF">C1645_186653</name>
</gene>
<accession>A0A397T3C5</accession>